<dbReference type="CDD" id="cd00560">
    <property type="entry name" value="PanC"/>
    <property type="match status" value="1"/>
</dbReference>
<gene>
    <name evidence="8" type="primary">panC</name>
    <name evidence="9" type="ORF">CWE06_06950</name>
</gene>
<dbReference type="InterPro" id="IPR042176">
    <property type="entry name" value="Pantoate_ligase_C"/>
</dbReference>
<dbReference type="InterPro" id="IPR003721">
    <property type="entry name" value="Pantoate_ligase"/>
</dbReference>
<dbReference type="OrthoDB" id="9773087at2"/>
<evidence type="ECO:0000256" key="8">
    <source>
        <dbReference type="HAMAP-Rule" id="MF_00158"/>
    </source>
</evidence>
<sequence>MLHLETLEQLRRTRQQWAESKASVAFVPTMGNLHEGHLRLVAAARELADKVIVSIYVNPMQFGANEDLDKYPRTLAADMEKLTAAGADAVFTPDTSMIYPRGLGDQTYVEVPGISDTLCGASRPGHFRGVATIVCKLFNMVQPDHAVFGKKDYQQLMVIRLMSQDLSLPLTIHGIDTVRADDGLALSSRNGYLSTAERQQATAVYRSMQAVAHALQGERNDFQNIEQEARSILKDAGFTPDYVSIRRQADLTPPSAEDTQLVVLVAAYLGKTRLIDNLEINR</sequence>
<keyword evidence="8" id="KW-0963">Cytoplasm</keyword>
<keyword evidence="6 8" id="KW-0067">ATP-binding</keyword>
<keyword evidence="3 8" id="KW-0436">Ligase</keyword>
<accession>A0A432VTF4</accession>
<feature type="binding site" evidence="8">
    <location>
        <begin position="149"/>
        <end position="152"/>
    </location>
    <ligand>
        <name>ATP</name>
        <dbReference type="ChEBI" id="CHEBI:30616"/>
    </ligand>
</feature>
<name>A0A432VTF4_9GAMM</name>
<comment type="similarity">
    <text evidence="2 8">Belongs to the pantothenate synthetase family.</text>
</comment>
<evidence type="ECO:0000256" key="6">
    <source>
        <dbReference type="ARBA" id="ARBA00022840"/>
    </source>
</evidence>
<dbReference type="GO" id="GO:0015940">
    <property type="term" value="P:pantothenate biosynthetic process"/>
    <property type="evidence" value="ECO:0007669"/>
    <property type="project" value="UniProtKB-UniRule"/>
</dbReference>
<feature type="binding site" evidence="8">
    <location>
        <begin position="186"/>
        <end position="189"/>
    </location>
    <ligand>
        <name>ATP</name>
        <dbReference type="ChEBI" id="CHEBI:30616"/>
    </ligand>
</feature>
<dbReference type="Gene3D" id="3.40.50.620">
    <property type="entry name" value="HUPs"/>
    <property type="match status" value="1"/>
</dbReference>
<evidence type="ECO:0000256" key="2">
    <source>
        <dbReference type="ARBA" id="ARBA00009256"/>
    </source>
</evidence>
<evidence type="ECO:0000256" key="4">
    <source>
        <dbReference type="ARBA" id="ARBA00022655"/>
    </source>
</evidence>
<dbReference type="Pfam" id="PF02569">
    <property type="entry name" value="Pantoate_ligase"/>
    <property type="match status" value="1"/>
</dbReference>
<feature type="active site" description="Proton donor" evidence="8">
    <location>
        <position position="37"/>
    </location>
</feature>
<reference evidence="9 10" key="1">
    <citation type="journal article" date="2011" name="Front. Microbiol.">
        <title>Genomic signatures of strain selection and enhancement in Bacillus atrophaeus var. globigii, a historical biowarfare simulant.</title>
        <authorList>
            <person name="Gibbons H.S."/>
            <person name="Broomall S.M."/>
            <person name="McNew L.A."/>
            <person name="Daligault H."/>
            <person name="Chapman C."/>
            <person name="Bruce D."/>
            <person name="Karavis M."/>
            <person name="Krepps M."/>
            <person name="McGregor P.A."/>
            <person name="Hong C."/>
            <person name="Park K.H."/>
            <person name="Akmal A."/>
            <person name="Feldman A."/>
            <person name="Lin J.S."/>
            <person name="Chang W.E."/>
            <person name="Higgs B.W."/>
            <person name="Demirev P."/>
            <person name="Lindquist J."/>
            <person name="Liem A."/>
            <person name="Fochler E."/>
            <person name="Read T.D."/>
            <person name="Tapia R."/>
            <person name="Johnson S."/>
            <person name="Bishop-Lilly K.A."/>
            <person name="Detter C."/>
            <person name="Han C."/>
            <person name="Sozhamannan S."/>
            <person name="Rosenzweig C.N."/>
            <person name="Skowronski E.W."/>
        </authorList>
    </citation>
    <scope>NUCLEOTIDE SEQUENCE [LARGE SCALE GENOMIC DNA]</scope>
    <source>
        <strain evidence="9 10">AK5</strain>
    </source>
</reference>
<comment type="catalytic activity">
    <reaction evidence="7 8">
        <text>(R)-pantoate + beta-alanine + ATP = (R)-pantothenate + AMP + diphosphate + H(+)</text>
        <dbReference type="Rhea" id="RHEA:10912"/>
        <dbReference type="ChEBI" id="CHEBI:15378"/>
        <dbReference type="ChEBI" id="CHEBI:15980"/>
        <dbReference type="ChEBI" id="CHEBI:29032"/>
        <dbReference type="ChEBI" id="CHEBI:30616"/>
        <dbReference type="ChEBI" id="CHEBI:33019"/>
        <dbReference type="ChEBI" id="CHEBI:57966"/>
        <dbReference type="ChEBI" id="CHEBI:456215"/>
        <dbReference type="EC" id="6.3.2.1"/>
    </reaction>
</comment>
<dbReference type="PANTHER" id="PTHR21299">
    <property type="entry name" value="CYTIDYLATE KINASE/PANTOATE-BETA-ALANINE LIGASE"/>
    <property type="match status" value="1"/>
</dbReference>
<evidence type="ECO:0000256" key="3">
    <source>
        <dbReference type="ARBA" id="ARBA00022598"/>
    </source>
</evidence>
<evidence type="ECO:0000313" key="9">
    <source>
        <dbReference type="EMBL" id="RUO19771.1"/>
    </source>
</evidence>
<keyword evidence="4 8" id="KW-0566">Pantothenate biosynthesis</keyword>
<feature type="binding site" evidence="8">
    <location>
        <position position="178"/>
    </location>
    <ligand>
        <name>ATP</name>
        <dbReference type="ChEBI" id="CHEBI:30616"/>
    </ligand>
</feature>
<feature type="binding site" evidence="8">
    <location>
        <position position="155"/>
    </location>
    <ligand>
        <name>(R)-pantoate</name>
        <dbReference type="ChEBI" id="CHEBI:15980"/>
    </ligand>
</feature>
<protein>
    <recommendedName>
        <fullName evidence="8">Pantothenate synthetase</fullName>
        <shortName evidence="8">PS</shortName>
        <ecNumber evidence="8">6.3.2.1</ecNumber>
    </recommendedName>
    <alternativeName>
        <fullName evidence="8">Pantoate--beta-alanine ligase</fullName>
    </alternativeName>
    <alternativeName>
        <fullName evidence="8">Pantoate-activating enzyme</fullName>
    </alternativeName>
</protein>
<comment type="miscellaneous">
    <text evidence="8">The reaction proceeds by a bi uni uni bi ping pong mechanism.</text>
</comment>
<comment type="subunit">
    <text evidence="8">Homodimer.</text>
</comment>
<comment type="caution">
    <text evidence="9">The sequence shown here is derived from an EMBL/GenBank/DDBJ whole genome shotgun (WGS) entry which is preliminary data.</text>
</comment>
<feature type="binding site" evidence="8">
    <location>
        <begin position="30"/>
        <end position="37"/>
    </location>
    <ligand>
        <name>ATP</name>
        <dbReference type="ChEBI" id="CHEBI:30616"/>
    </ligand>
</feature>
<organism evidence="9 10">
    <name type="scientific">Aliidiomarina haloalkalitolerans</name>
    <dbReference type="NCBI Taxonomy" id="859059"/>
    <lineage>
        <taxon>Bacteria</taxon>
        <taxon>Pseudomonadati</taxon>
        <taxon>Pseudomonadota</taxon>
        <taxon>Gammaproteobacteria</taxon>
        <taxon>Alteromonadales</taxon>
        <taxon>Idiomarinaceae</taxon>
        <taxon>Aliidiomarina</taxon>
    </lineage>
</organism>
<evidence type="ECO:0000256" key="7">
    <source>
        <dbReference type="ARBA" id="ARBA00048258"/>
    </source>
</evidence>
<dbReference type="EMBL" id="PIPI01000004">
    <property type="protein sequence ID" value="RUO19771.1"/>
    <property type="molecule type" value="Genomic_DNA"/>
</dbReference>
<comment type="function">
    <text evidence="8">Catalyzes the condensation of pantoate with beta-alanine in an ATP-dependent reaction via a pantoyl-adenylate intermediate.</text>
</comment>
<dbReference type="HAMAP" id="MF_00158">
    <property type="entry name" value="PanC"/>
    <property type="match status" value="1"/>
</dbReference>
<dbReference type="AlphaFoldDB" id="A0A432VTF4"/>
<dbReference type="GO" id="GO:0004592">
    <property type="term" value="F:pantoate-beta-alanine ligase activity"/>
    <property type="evidence" value="ECO:0007669"/>
    <property type="project" value="UniProtKB-UniRule"/>
</dbReference>
<keyword evidence="5 8" id="KW-0547">Nucleotide-binding</keyword>
<comment type="subcellular location">
    <subcellularLocation>
        <location evidence="8">Cytoplasm</location>
    </subcellularLocation>
</comment>
<dbReference type="NCBIfam" id="TIGR00018">
    <property type="entry name" value="panC"/>
    <property type="match status" value="1"/>
</dbReference>
<dbReference type="PANTHER" id="PTHR21299:SF1">
    <property type="entry name" value="PANTOATE--BETA-ALANINE LIGASE"/>
    <property type="match status" value="1"/>
</dbReference>
<dbReference type="Gene3D" id="3.30.1300.10">
    <property type="entry name" value="Pantoate-beta-alanine ligase, C-terminal domain"/>
    <property type="match status" value="1"/>
</dbReference>
<evidence type="ECO:0000256" key="5">
    <source>
        <dbReference type="ARBA" id="ARBA00022741"/>
    </source>
</evidence>
<dbReference type="EC" id="6.3.2.1" evidence="8"/>
<dbReference type="UniPathway" id="UPA00028">
    <property type="reaction ID" value="UER00005"/>
</dbReference>
<evidence type="ECO:0000313" key="10">
    <source>
        <dbReference type="Proteomes" id="UP000288212"/>
    </source>
</evidence>
<dbReference type="Proteomes" id="UP000288212">
    <property type="component" value="Unassembled WGS sequence"/>
</dbReference>
<dbReference type="InterPro" id="IPR014729">
    <property type="entry name" value="Rossmann-like_a/b/a_fold"/>
</dbReference>
<evidence type="ECO:0000256" key="1">
    <source>
        <dbReference type="ARBA" id="ARBA00004990"/>
    </source>
</evidence>
<dbReference type="InterPro" id="IPR004821">
    <property type="entry name" value="Cyt_trans-like"/>
</dbReference>
<dbReference type="SUPFAM" id="SSF52374">
    <property type="entry name" value="Nucleotidylyl transferase"/>
    <property type="match status" value="1"/>
</dbReference>
<dbReference type="FunFam" id="3.30.1300.10:FF:000001">
    <property type="entry name" value="Pantothenate synthetase"/>
    <property type="match status" value="1"/>
</dbReference>
<feature type="binding site" evidence="8">
    <location>
        <position position="61"/>
    </location>
    <ligand>
        <name>beta-alanine</name>
        <dbReference type="ChEBI" id="CHEBI:57966"/>
    </ligand>
</feature>
<dbReference type="RefSeq" id="WP_126792533.1">
    <property type="nucleotide sequence ID" value="NZ_PIPI01000004.1"/>
</dbReference>
<feature type="binding site" evidence="8">
    <location>
        <position position="61"/>
    </location>
    <ligand>
        <name>(R)-pantoate</name>
        <dbReference type="ChEBI" id="CHEBI:15980"/>
    </ligand>
</feature>
<proteinExistence type="inferred from homology"/>
<keyword evidence="10" id="KW-1185">Reference proteome</keyword>
<dbReference type="GO" id="GO:0005829">
    <property type="term" value="C:cytosol"/>
    <property type="evidence" value="ECO:0007669"/>
    <property type="project" value="TreeGrafter"/>
</dbReference>
<comment type="pathway">
    <text evidence="1 8">Cofactor biosynthesis; (R)-pantothenate biosynthesis; (R)-pantothenate from (R)-pantoate and beta-alanine: step 1/1.</text>
</comment>
<dbReference type="GO" id="GO:0005524">
    <property type="term" value="F:ATP binding"/>
    <property type="evidence" value="ECO:0007669"/>
    <property type="project" value="UniProtKB-KW"/>
</dbReference>
<dbReference type="FunFam" id="3.40.50.620:FF:000013">
    <property type="entry name" value="Pantothenate synthetase"/>
    <property type="match status" value="1"/>
</dbReference>
<dbReference type="NCBIfam" id="TIGR00125">
    <property type="entry name" value="cyt_tran_rel"/>
    <property type="match status" value="1"/>
</dbReference>